<organism evidence="1">
    <name type="scientific">marine sediment metagenome</name>
    <dbReference type="NCBI Taxonomy" id="412755"/>
    <lineage>
        <taxon>unclassified sequences</taxon>
        <taxon>metagenomes</taxon>
        <taxon>ecological metagenomes</taxon>
    </lineage>
</organism>
<dbReference type="EMBL" id="BARU01041506">
    <property type="protein sequence ID" value="GAH88623.1"/>
    <property type="molecule type" value="Genomic_DNA"/>
</dbReference>
<sequence>MSEAELIHSLNYKSEKLFNVIDTYDSQLYPIKKKDPEKYNEIMIQVYKKTHKNGLSGKKLDNWIENFPNMIDRKIATEKKKLKEK</sequence>
<protein>
    <submittedName>
        <fullName evidence="1">Uncharacterized protein</fullName>
    </submittedName>
</protein>
<feature type="non-terminal residue" evidence="1">
    <location>
        <position position="85"/>
    </location>
</feature>
<dbReference type="AlphaFoldDB" id="X1L379"/>
<accession>X1L379</accession>
<name>X1L379_9ZZZZ</name>
<gene>
    <name evidence="1" type="ORF">S03H2_63979</name>
</gene>
<comment type="caution">
    <text evidence="1">The sequence shown here is derived from an EMBL/GenBank/DDBJ whole genome shotgun (WGS) entry which is preliminary data.</text>
</comment>
<reference evidence="1" key="1">
    <citation type="journal article" date="2014" name="Front. Microbiol.">
        <title>High frequency of phylogenetically diverse reductive dehalogenase-homologous genes in deep subseafloor sedimentary metagenomes.</title>
        <authorList>
            <person name="Kawai M."/>
            <person name="Futagami T."/>
            <person name="Toyoda A."/>
            <person name="Takaki Y."/>
            <person name="Nishi S."/>
            <person name="Hori S."/>
            <person name="Arai W."/>
            <person name="Tsubouchi T."/>
            <person name="Morono Y."/>
            <person name="Uchiyama I."/>
            <person name="Ito T."/>
            <person name="Fujiyama A."/>
            <person name="Inagaki F."/>
            <person name="Takami H."/>
        </authorList>
    </citation>
    <scope>NUCLEOTIDE SEQUENCE</scope>
    <source>
        <strain evidence="1">Expedition CK06-06</strain>
    </source>
</reference>
<evidence type="ECO:0000313" key="1">
    <source>
        <dbReference type="EMBL" id="GAH88623.1"/>
    </source>
</evidence>
<proteinExistence type="predicted"/>